<dbReference type="Proteomes" id="UP000799753">
    <property type="component" value="Unassembled WGS sequence"/>
</dbReference>
<reference evidence="2" key="1">
    <citation type="journal article" date="2020" name="Stud. Mycol.">
        <title>101 Dothideomycetes genomes: a test case for predicting lifestyles and emergence of pathogens.</title>
        <authorList>
            <person name="Haridas S."/>
            <person name="Albert R."/>
            <person name="Binder M."/>
            <person name="Bloem J."/>
            <person name="Labutti K."/>
            <person name="Salamov A."/>
            <person name="Andreopoulos B."/>
            <person name="Baker S."/>
            <person name="Barry K."/>
            <person name="Bills G."/>
            <person name="Bluhm B."/>
            <person name="Cannon C."/>
            <person name="Castanera R."/>
            <person name="Culley D."/>
            <person name="Daum C."/>
            <person name="Ezra D."/>
            <person name="Gonzalez J."/>
            <person name="Henrissat B."/>
            <person name="Kuo A."/>
            <person name="Liang C."/>
            <person name="Lipzen A."/>
            <person name="Lutzoni F."/>
            <person name="Magnuson J."/>
            <person name="Mondo S."/>
            <person name="Nolan M."/>
            <person name="Ohm R."/>
            <person name="Pangilinan J."/>
            <person name="Park H.-J."/>
            <person name="Ramirez L."/>
            <person name="Alfaro M."/>
            <person name="Sun H."/>
            <person name="Tritt A."/>
            <person name="Yoshinaga Y."/>
            <person name="Zwiers L.-H."/>
            <person name="Turgeon B."/>
            <person name="Goodwin S."/>
            <person name="Spatafora J."/>
            <person name="Crous P."/>
            <person name="Grigoriev I."/>
        </authorList>
    </citation>
    <scope>NUCLEOTIDE SEQUENCE</scope>
    <source>
        <strain evidence="2">CBS 473.64</strain>
    </source>
</reference>
<dbReference type="PANTHER" id="PTHR24148:SF79">
    <property type="entry name" value="HETEROKARYON INCOMPATIBILITY DOMAIN-CONTAINING PROTEIN"/>
    <property type="match status" value="1"/>
</dbReference>
<keyword evidence="3" id="KW-1185">Reference proteome</keyword>
<dbReference type="OrthoDB" id="3553147at2759"/>
<evidence type="ECO:0000313" key="2">
    <source>
        <dbReference type="EMBL" id="KAF2641098.1"/>
    </source>
</evidence>
<sequence>YYSLDPARKEIRLLEIITTKPKIVCKLQAVSLLETPAYSALSYVWGDASRTERIVVNGKSITITVSLARAIRSVHHYWKTTEISPRHQNLWADALSLNQGNAQEKNHQIPLMRMIFKNAASVTVCLG</sequence>
<accession>A0A6A6S3U7</accession>
<dbReference type="EMBL" id="MU006783">
    <property type="protein sequence ID" value="KAF2641098.1"/>
    <property type="molecule type" value="Genomic_DNA"/>
</dbReference>
<dbReference type="PANTHER" id="PTHR24148">
    <property type="entry name" value="ANKYRIN REPEAT DOMAIN-CONTAINING PROTEIN 39 HOMOLOG-RELATED"/>
    <property type="match status" value="1"/>
</dbReference>
<organism evidence="2 3">
    <name type="scientific">Massarina eburnea CBS 473.64</name>
    <dbReference type="NCBI Taxonomy" id="1395130"/>
    <lineage>
        <taxon>Eukaryota</taxon>
        <taxon>Fungi</taxon>
        <taxon>Dikarya</taxon>
        <taxon>Ascomycota</taxon>
        <taxon>Pezizomycotina</taxon>
        <taxon>Dothideomycetes</taxon>
        <taxon>Pleosporomycetidae</taxon>
        <taxon>Pleosporales</taxon>
        <taxon>Massarineae</taxon>
        <taxon>Massarinaceae</taxon>
        <taxon>Massarina</taxon>
    </lineage>
</organism>
<feature type="domain" description="Heterokaryon incompatibility" evidence="1">
    <location>
        <begin position="38"/>
        <end position="127"/>
    </location>
</feature>
<gene>
    <name evidence="2" type="ORF">P280DRAFT_378797</name>
</gene>
<name>A0A6A6S3U7_9PLEO</name>
<dbReference type="AlphaFoldDB" id="A0A6A6S3U7"/>
<evidence type="ECO:0000313" key="3">
    <source>
        <dbReference type="Proteomes" id="UP000799753"/>
    </source>
</evidence>
<evidence type="ECO:0000259" key="1">
    <source>
        <dbReference type="Pfam" id="PF06985"/>
    </source>
</evidence>
<protein>
    <recommendedName>
        <fullName evidence="1">Heterokaryon incompatibility domain-containing protein</fullName>
    </recommendedName>
</protein>
<proteinExistence type="predicted"/>
<dbReference type="InterPro" id="IPR052895">
    <property type="entry name" value="HetReg/Transcr_Mod"/>
</dbReference>
<dbReference type="InterPro" id="IPR010730">
    <property type="entry name" value="HET"/>
</dbReference>
<feature type="non-terminal residue" evidence="2">
    <location>
        <position position="127"/>
    </location>
</feature>
<dbReference type="Pfam" id="PF06985">
    <property type="entry name" value="HET"/>
    <property type="match status" value="1"/>
</dbReference>
<feature type="non-terminal residue" evidence="2">
    <location>
        <position position="1"/>
    </location>
</feature>